<name>A0ABW4XGY3_9ACTN</name>
<dbReference type="GO" id="GO:0004342">
    <property type="term" value="F:glucosamine-6-phosphate deaminase activity"/>
    <property type="evidence" value="ECO:0007669"/>
    <property type="project" value="UniProtKB-EC"/>
</dbReference>
<dbReference type="SUPFAM" id="SSF100950">
    <property type="entry name" value="NagB/RpiA/CoA transferase-like"/>
    <property type="match status" value="1"/>
</dbReference>
<reference evidence="6" key="1">
    <citation type="journal article" date="2019" name="Int. J. Syst. Evol. Microbiol.">
        <title>The Global Catalogue of Microorganisms (GCM) 10K type strain sequencing project: providing services to taxonomists for standard genome sequencing and annotation.</title>
        <authorList>
            <consortium name="The Broad Institute Genomics Platform"/>
            <consortium name="The Broad Institute Genome Sequencing Center for Infectious Disease"/>
            <person name="Wu L."/>
            <person name="Ma J."/>
        </authorList>
    </citation>
    <scope>NUCLEOTIDE SEQUENCE [LARGE SCALE GENOMIC DNA]</scope>
    <source>
        <strain evidence="6">JCM 3338</strain>
    </source>
</reference>
<dbReference type="Proteomes" id="UP001597402">
    <property type="component" value="Unassembled WGS sequence"/>
</dbReference>
<dbReference type="PANTHER" id="PTHR11280:SF5">
    <property type="entry name" value="GLUCOSAMINE-6-PHOSPHATE ISOMERASE"/>
    <property type="match status" value="1"/>
</dbReference>
<evidence type="ECO:0000256" key="1">
    <source>
        <dbReference type="ARBA" id="ARBA00022801"/>
    </source>
</evidence>
<keyword evidence="6" id="KW-1185">Reference proteome</keyword>
<dbReference type="RefSeq" id="WP_376880059.1">
    <property type="nucleotide sequence ID" value="NZ_JBHUHP010000030.1"/>
</dbReference>
<proteinExistence type="predicted"/>
<evidence type="ECO:0000313" key="6">
    <source>
        <dbReference type="Proteomes" id="UP001597402"/>
    </source>
</evidence>
<dbReference type="EC" id="3.5.99.6" evidence="3"/>
<comment type="caution">
    <text evidence="5">The sequence shown here is derived from an EMBL/GenBank/DDBJ whole genome shotgun (WGS) entry which is preliminary data.</text>
</comment>
<dbReference type="PROSITE" id="PS01161">
    <property type="entry name" value="GLC_GALNAC_ISOMERASE"/>
    <property type="match status" value="1"/>
</dbReference>
<dbReference type="EMBL" id="JBHUHP010000030">
    <property type="protein sequence ID" value="MFD2093893.1"/>
    <property type="molecule type" value="Genomic_DNA"/>
</dbReference>
<dbReference type="InterPro" id="IPR018321">
    <property type="entry name" value="Glucosamine6P_isomerase_CS"/>
</dbReference>
<gene>
    <name evidence="5" type="primary">nagB</name>
    <name evidence="5" type="ORF">ACFSHS_20200</name>
</gene>
<dbReference type="PANTHER" id="PTHR11280">
    <property type="entry name" value="GLUCOSAMINE-6-PHOSPHATE ISOMERASE"/>
    <property type="match status" value="1"/>
</dbReference>
<dbReference type="NCBIfam" id="TIGR00502">
    <property type="entry name" value="nagB"/>
    <property type="match status" value="1"/>
</dbReference>
<keyword evidence="1 5" id="KW-0378">Hydrolase</keyword>
<dbReference type="InterPro" id="IPR037171">
    <property type="entry name" value="NagB/RpiA_transferase-like"/>
</dbReference>
<sequence length="263" mass="28234">MEVVILPTAEDCGRVVADVIAAAVTAGPDGNRPTLGLATGSSPVLAYRELIRRHREEGLSFAGVRGFLLDEYVGLPAGHPESYRSVIRRELTATLDIADSDVHGPDGAHPDPLVAAREYELRLLENGPVAVQVLGIGANGHIGFNEPGSSLTSVTRVKTLTEQTRRDNARFFERPEDVPRHVITQGLGTIGRAQHLLLTASGARKAAAVAAAVEGPLTASCPASVLQWHPHATVVIDEAAAARLERADYYRYTLQHKLPHQPY</sequence>
<dbReference type="CDD" id="cd01399">
    <property type="entry name" value="GlcN6P_deaminase"/>
    <property type="match status" value="1"/>
</dbReference>
<organism evidence="5 6">
    <name type="scientific">Blastococcus deserti</name>
    <dbReference type="NCBI Taxonomy" id="2259033"/>
    <lineage>
        <taxon>Bacteria</taxon>
        <taxon>Bacillati</taxon>
        <taxon>Actinomycetota</taxon>
        <taxon>Actinomycetes</taxon>
        <taxon>Geodermatophilales</taxon>
        <taxon>Geodermatophilaceae</taxon>
        <taxon>Blastococcus</taxon>
    </lineage>
</organism>
<dbReference type="Gene3D" id="3.40.50.1360">
    <property type="match status" value="1"/>
</dbReference>
<keyword evidence="2" id="KW-0119">Carbohydrate metabolism</keyword>
<protein>
    <recommendedName>
        <fullName evidence="3">Glucosamine-6-phosphate deaminase</fullName>
        <ecNumber evidence="3">3.5.99.6</ecNumber>
    </recommendedName>
</protein>
<accession>A0ABW4XGY3</accession>
<evidence type="ECO:0000256" key="2">
    <source>
        <dbReference type="ARBA" id="ARBA00023277"/>
    </source>
</evidence>
<dbReference type="InterPro" id="IPR006148">
    <property type="entry name" value="Glc/Gal-6P_isomerase"/>
</dbReference>
<dbReference type="NCBIfam" id="NF001684">
    <property type="entry name" value="PRK00443.1-4"/>
    <property type="match status" value="1"/>
</dbReference>
<dbReference type="InterPro" id="IPR004547">
    <property type="entry name" value="Glucosamine6P_isomerase"/>
</dbReference>
<evidence type="ECO:0000313" key="5">
    <source>
        <dbReference type="EMBL" id="MFD2093893.1"/>
    </source>
</evidence>
<evidence type="ECO:0000256" key="3">
    <source>
        <dbReference type="NCBIfam" id="TIGR00502"/>
    </source>
</evidence>
<feature type="domain" description="Glucosamine/galactosamine-6-phosphate isomerase" evidence="4">
    <location>
        <begin position="15"/>
        <end position="227"/>
    </location>
</feature>
<evidence type="ECO:0000259" key="4">
    <source>
        <dbReference type="Pfam" id="PF01182"/>
    </source>
</evidence>
<dbReference type="Pfam" id="PF01182">
    <property type="entry name" value="Glucosamine_iso"/>
    <property type="match status" value="1"/>
</dbReference>